<dbReference type="InterPro" id="IPR050197">
    <property type="entry name" value="Aldolase_class_II_sugar_metab"/>
</dbReference>
<dbReference type="AlphaFoldDB" id="A0A6P2C4B9"/>
<keyword evidence="1" id="KW-0479">Metal-binding</keyword>
<dbReference type="EMBL" id="RPFW01000003">
    <property type="protein sequence ID" value="TVZ04363.1"/>
    <property type="molecule type" value="Genomic_DNA"/>
</dbReference>
<accession>A0A6P2C4B9</accession>
<dbReference type="GO" id="GO:0005829">
    <property type="term" value="C:cytosol"/>
    <property type="evidence" value="ECO:0007669"/>
    <property type="project" value="TreeGrafter"/>
</dbReference>
<dbReference type="PANTHER" id="PTHR22789:SF0">
    <property type="entry name" value="3-OXO-TETRONATE 4-PHOSPHATE DECARBOXYLASE-RELATED"/>
    <property type="match status" value="1"/>
</dbReference>
<comment type="caution">
    <text evidence="4">The sequence shown here is derived from an EMBL/GenBank/DDBJ whole genome shotgun (WGS) entry which is preliminary data.</text>
</comment>
<evidence type="ECO:0000256" key="2">
    <source>
        <dbReference type="ARBA" id="ARBA00023239"/>
    </source>
</evidence>
<dbReference type="GO" id="GO:0019323">
    <property type="term" value="P:pentose catabolic process"/>
    <property type="evidence" value="ECO:0007669"/>
    <property type="project" value="TreeGrafter"/>
</dbReference>
<dbReference type="SUPFAM" id="SSF53639">
    <property type="entry name" value="AraD/HMP-PK domain-like"/>
    <property type="match status" value="1"/>
</dbReference>
<evidence type="ECO:0000256" key="1">
    <source>
        <dbReference type="ARBA" id="ARBA00022723"/>
    </source>
</evidence>
<evidence type="ECO:0000259" key="3">
    <source>
        <dbReference type="SMART" id="SM01007"/>
    </source>
</evidence>
<protein>
    <submittedName>
        <fullName evidence="4">Class II aldolase/adducin family protein</fullName>
    </submittedName>
</protein>
<feature type="domain" description="Class II aldolase/adducin N-terminal" evidence="3">
    <location>
        <begin position="10"/>
        <end position="185"/>
    </location>
</feature>
<dbReference type="PANTHER" id="PTHR22789">
    <property type="entry name" value="FUCULOSE PHOSPHATE ALDOLASE"/>
    <property type="match status" value="1"/>
</dbReference>
<keyword evidence="2" id="KW-0456">Lyase</keyword>
<sequence length="237" mass="26152">MLDDYLALRGELAATTRILADHKLVGMFGHVSVLTDDPSTYLVCPGAGARKDRCRPSDVIELDLDHEFEPGLPLELYMHSEVHRLKPEIKSLIHVHSPGLVALAAMAEVPSELLMMHASFWPEAVPVWEEPDLVRSRADAQRLIGLLGDEAIALLRWHGAVIVGRTLQEALMRAILAEEHAQQLVTALSHGRSLAPVPRSVDRGDLYAKVLSARTHDMHFGYAKTFVEVEPGARGRS</sequence>
<gene>
    <name evidence="4" type="ORF">EAS64_18500</name>
</gene>
<dbReference type="OrthoDB" id="9786287at2"/>
<dbReference type="Proteomes" id="UP000460272">
    <property type="component" value="Unassembled WGS sequence"/>
</dbReference>
<organism evidence="4 5">
    <name type="scientific">Trebonia kvetii</name>
    <dbReference type="NCBI Taxonomy" id="2480626"/>
    <lineage>
        <taxon>Bacteria</taxon>
        <taxon>Bacillati</taxon>
        <taxon>Actinomycetota</taxon>
        <taxon>Actinomycetes</taxon>
        <taxon>Streptosporangiales</taxon>
        <taxon>Treboniaceae</taxon>
        <taxon>Trebonia</taxon>
    </lineage>
</organism>
<dbReference type="Gene3D" id="3.40.225.10">
    <property type="entry name" value="Class II aldolase/adducin N-terminal domain"/>
    <property type="match status" value="1"/>
</dbReference>
<dbReference type="GO" id="GO:0016832">
    <property type="term" value="F:aldehyde-lyase activity"/>
    <property type="evidence" value="ECO:0007669"/>
    <property type="project" value="TreeGrafter"/>
</dbReference>
<dbReference type="InterPro" id="IPR036409">
    <property type="entry name" value="Aldolase_II/adducin_N_sf"/>
</dbReference>
<proteinExistence type="predicted"/>
<dbReference type="InterPro" id="IPR001303">
    <property type="entry name" value="Aldolase_II/adducin_N"/>
</dbReference>
<reference evidence="4 5" key="1">
    <citation type="submission" date="2018-11" db="EMBL/GenBank/DDBJ databases">
        <title>Trebonia kvetii gen.nov., sp.nov., a novel acidophilic actinobacterium, and proposal of the new actinobacterial family Treboniaceae fam. nov.</title>
        <authorList>
            <person name="Rapoport D."/>
            <person name="Sagova-Mareckova M."/>
            <person name="Sedlacek I."/>
            <person name="Provaznik J."/>
            <person name="Kralova S."/>
            <person name="Pavlinic D."/>
            <person name="Benes V."/>
            <person name="Kopecky J."/>
        </authorList>
    </citation>
    <scope>NUCLEOTIDE SEQUENCE [LARGE SCALE GENOMIC DNA]</scope>
    <source>
        <strain evidence="4 5">15Tr583</strain>
    </source>
</reference>
<dbReference type="RefSeq" id="WP_145854247.1">
    <property type="nucleotide sequence ID" value="NZ_RPFW01000003.1"/>
</dbReference>
<dbReference type="Pfam" id="PF00596">
    <property type="entry name" value="Aldolase_II"/>
    <property type="match status" value="1"/>
</dbReference>
<evidence type="ECO:0000313" key="5">
    <source>
        <dbReference type="Proteomes" id="UP000460272"/>
    </source>
</evidence>
<keyword evidence="5" id="KW-1185">Reference proteome</keyword>
<dbReference type="SMART" id="SM01007">
    <property type="entry name" value="Aldolase_II"/>
    <property type="match status" value="1"/>
</dbReference>
<evidence type="ECO:0000313" key="4">
    <source>
        <dbReference type="EMBL" id="TVZ04363.1"/>
    </source>
</evidence>
<name>A0A6P2C4B9_9ACTN</name>
<dbReference type="GO" id="GO:0046872">
    <property type="term" value="F:metal ion binding"/>
    <property type="evidence" value="ECO:0007669"/>
    <property type="project" value="UniProtKB-KW"/>
</dbReference>